<dbReference type="InterPro" id="IPR051406">
    <property type="entry name" value="PLD_domain"/>
</dbReference>
<dbReference type="AlphaFoldDB" id="A0A1C3V8P3"/>
<accession>A0A1C3V8P3</accession>
<dbReference type="STRING" id="411945.GA0061102_1009152"/>
<evidence type="ECO:0000256" key="4">
    <source>
        <dbReference type="ARBA" id="ARBA00008664"/>
    </source>
</evidence>
<protein>
    <recommendedName>
        <fullName evidence="6">Phospholipase D</fullName>
        <ecNumber evidence="5">3.1.4.4</ecNumber>
    </recommendedName>
    <alternativeName>
        <fullName evidence="11">Choline phosphatase</fullName>
    </alternativeName>
</protein>
<keyword evidence="7" id="KW-0964">Secreted</keyword>
<dbReference type="InterPro" id="IPR025202">
    <property type="entry name" value="PLD-like_dom"/>
</dbReference>
<evidence type="ECO:0000256" key="1">
    <source>
        <dbReference type="ARBA" id="ARBA00000798"/>
    </source>
</evidence>
<dbReference type="GO" id="GO:0006793">
    <property type="term" value="P:phosphorus metabolic process"/>
    <property type="evidence" value="ECO:0007669"/>
    <property type="project" value="UniProtKB-ARBA"/>
</dbReference>
<keyword evidence="15" id="KW-1185">Reference proteome</keyword>
<evidence type="ECO:0000256" key="12">
    <source>
        <dbReference type="SAM" id="MobiDB-lite"/>
    </source>
</evidence>
<comment type="similarity">
    <text evidence="4">Belongs to the phospholipase D family.</text>
</comment>
<keyword evidence="10" id="KW-0443">Lipid metabolism</keyword>
<dbReference type="SUPFAM" id="SSF56024">
    <property type="entry name" value="Phospholipase D/nuclease"/>
    <property type="match status" value="2"/>
</dbReference>
<dbReference type="GO" id="GO:0016042">
    <property type="term" value="P:lipid catabolic process"/>
    <property type="evidence" value="ECO:0007669"/>
    <property type="project" value="UniProtKB-KW"/>
</dbReference>
<dbReference type="Gene3D" id="3.30.870.10">
    <property type="entry name" value="Endonuclease Chain A"/>
    <property type="match status" value="2"/>
</dbReference>
<feature type="region of interest" description="Disordered" evidence="12">
    <location>
        <begin position="312"/>
        <end position="333"/>
    </location>
</feature>
<dbReference type="OrthoDB" id="9789376at2"/>
<sequence length="569" mass="62143">MVIKIDLAVYANSDDAFVAWAPSDFIPGCWGFQLERKRKAGGATVTEIVENRVGFEKDKPKSGDHKPSGIWPFQRFNWTDHAVDVGNQVQYRITAMITDGNGGFTSGPASSWTGWVSLTADAGKGFSCYFNRGLVLSQFFARYMKANNLTAAGVKAKLRKKGGADEFRKFLQGDLGAELFGILADTKTSGDTLSAALYELDDDLLEEAIVALPNQMKLILANGSATPDGNKNARDNLNNHGFPTIDRLLGSKGLGHNKFMVRANAAGPQAVWTGSTNWATTGLCTQINNGLLVADVGLAKIYQDQWDRLAKASPPTTQPADFTPGLKASNDKPTDLNVQGIDVTVRFTPTTDRSDMHALSDLINGAKSSIHFLMFTPGNDGLQDLCAKRANEKGMYVKGVVSSLPAAEDQINDNVLTVDLVSSDHSFTPDHYSIVQPQGEEGIGPWIGEVTRKTFLASVGHAIVHAKILLIDGLSANPILVTGSHNFSNNASKQNDENYLIIRGHKPLALSYATFIMSVYQHYRYRSYVREMLAEKKDPWSYLDTSDQWLKIELKSKAAEIGFWTNPAP</sequence>
<evidence type="ECO:0000256" key="7">
    <source>
        <dbReference type="ARBA" id="ARBA00022525"/>
    </source>
</evidence>
<dbReference type="EC" id="3.1.4.4" evidence="5"/>
<feature type="domain" description="PLD phosphodiesterase" evidence="13">
    <location>
        <begin position="460"/>
        <end position="491"/>
    </location>
</feature>
<keyword evidence="8" id="KW-0378">Hydrolase</keyword>
<evidence type="ECO:0000259" key="13">
    <source>
        <dbReference type="PROSITE" id="PS50035"/>
    </source>
</evidence>
<dbReference type="PANTHER" id="PTHR43856:SF1">
    <property type="entry name" value="MITOCHONDRIAL CARDIOLIPIN HYDROLASE"/>
    <property type="match status" value="1"/>
</dbReference>
<evidence type="ECO:0000256" key="2">
    <source>
        <dbReference type="ARBA" id="ARBA00003145"/>
    </source>
</evidence>
<dbReference type="GO" id="GO:0005576">
    <property type="term" value="C:extracellular region"/>
    <property type="evidence" value="ECO:0007669"/>
    <property type="project" value="UniProtKB-SubCell"/>
</dbReference>
<comment type="subcellular location">
    <subcellularLocation>
        <location evidence="3">Secreted</location>
    </subcellularLocation>
</comment>
<dbReference type="Pfam" id="PF13091">
    <property type="entry name" value="PLDc_2"/>
    <property type="match status" value="1"/>
</dbReference>
<dbReference type="PANTHER" id="PTHR43856">
    <property type="entry name" value="CARDIOLIPIN HYDROLASE"/>
    <property type="match status" value="1"/>
</dbReference>
<keyword evidence="9" id="KW-0442">Lipid degradation</keyword>
<evidence type="ECO:0000313" key="15">
    <source>
        <dbReference type="Proteomes" id="UP000199435"/>
    </source>
</evidence>
<comment type="catalytic activity">
    <reaction evidence="1">
        <text>a 1,2-diacyl-sn-glycero-3-phosphocholine + H2O = a 1,2-diacyl-sn-glycero-3-phosphate + choline + H(+)</text>
        <dbReference type="Rhea" id="RHEA:14445"/>
        <dbReference type="ChEBI" id="CHEBI:15354"/>
        <dbReference type="ChEBI" id="CHEBI:15377"/>
        <dbReference type="ChEBI" id="CHEBI:15378"/>
        <dbReference type="ChEBI" id="CHEBI:57643"/>
        <dbReference type="ChEBI" id="CHEBI:58608"/>
        <dbReference type="EC" id="3.1.4.4"/>
    </reaction>
</comment>
<evidence type="ECO:0000256" key="9">
    <source>
        <dbReference type="ARBA" id="ARBA00022963"/>
    </source>
</evidence>
<evidence type="ECO:0000256" key="3">
    <source>
        <dbReference type="ARBA" id="ARBA00004613"/>
    </source>
</evidence>
<evidence type="ECO:0000256" key="5">
    <source>
        <dbReference type="ARBA" id="ARBA00012027"/>
    </source>
</evidence>
<dbReference type="GO" id="GO:0004630">
    <property type="term" value="F:phospholipase D activity"/>
    <property type="evidence" value="ECO:0007669"/>
    <property type="project" value="UniProtKB-EC"/>
</dbReference>
<comment type="function">
    <text evidence="2">Could be a virulence factor.</text>
</comment>
<evidence type="ECO:0000256" key="6">
    <source>
        <dbReference type="ARBA" id="ARBA00018392"/>
    </source>
</evidence>
<name>A0A1C3V8P3_9HYPH</name>
<evidence type="ECO:0000313" key="14">
    <source>
        <dbReference type="EMBL" id="SCB23977.1"/>
    </source>
</evidence>
<gene>
    <name evidence="14" type="ORF">GA0061102_1009152</name>
</gene>
<evidence type="ECO:0000256" key="11">
    <source>
        <dbReference type="ARBA" id="ARBA00029594"/>
    </source>
</evidence>
<dbReference type="EMBL" id="FMAH01000009">
    <property type="protein sequence ID" value="SCB23977.1"/>
    <property type="molecule type" value="Genomic_DNA"/>
</dbReference>
<proteinExistence type="inferred from homology"/>
<dbReference type="RefSeq" id="WP_092846868.1">
    <property type="nucleotide sequence ID" value="NZ_FMAH01000009.1"/>
</dbReference>
<evidence type="ECO:0000256" key="8">
    <source>
        <dbReference type="ARBA" id="ARBA00022801"/>
    </source>
</evidence>
<evidence type="ECO:0000256" key="10">
    <source>
        <dbReference type="ARBA" id="ARBA00023098"/>
    </source>
</evidence>
<reference evidence="15" key="1">
    <citation type="submission" date="2016-08" db="EMBL/GenBank/DDBJ databases">
        <authorList>
            <person name="Varghese N."/>
            <person name="Submissions Spin"/>
        </authorList>
    </citation>
    <scope>NUCLEOTIDE SEQUENCE [LARGE SCALE GENOMIC DNA]</scope>
    <source>
        <strain evidence="15">HAMBI 2971</strain>
    </source>
</reference>
<dbReference type="Proteomes" id="UP000199435">
    <property type="component" value="Unassembled WGS sequence"/>
</dbReference>
<dbReference type="GO" id="GO:0016891">
    <property type="term" value="F:RNA endonuclease activity producing 5'-phosphomonoesters, hydrolytic mechanism"/>
    <property type="evidence" value="ECO:0007669"/>
    <property type="project" value="TreeGrafter"/>
</dbReference>
<organism evidence="14 15">
    <name type="scientific">Rhizobium miluonense</name>
    <dbReference type="NCBI Taxonomy" id="411945"/>
    <lineage>
        <taxon>Bacteria</taxon>
        <taxon>Pseudomonadati</taxon>
        <taxon>Pseudomonadota</taxon>
        <taxon>Alphaproteobacteria</taxon>
        <taxon>Hyphomicrobiales</taxon>
        <taxon>Rhizobiaceae</taxon>
        <taxon>Rhizobium/Agrobacterium group</taxon>
        <taxon>Rhizobium</taxon>
    </lineage>
</organism>
<dbReference type="InterPro" id="IPR001736">
    <property type="entry name" value="PLipase_D/transphosphatidylase"/>
</dbReference>
<dbReference type="PROSITE" id="PS50035">
    <property type="entry name" value="PLD"/>
    <property type="match status" value="1"/>
</dbReference>